<organism evidence="1 2">
    <name type="scientific">[Clostridium] methylpentosum DSM 5476</name>
    <dbReference type="NCBI Taxonomy" id="537013"/>
    <lineage>
        <taxon>Bacteria</taxon>
        <taxon>Bacillati</taxon>
        <taxon>Bacillota</taxon>
        <taxon>Clostridia</taxon>
        <taxon>Eubacteriales</taxon>
        <taxon>Oscillospiraceae</taxon>
        <taxon>Oscillospiraceae incertae sedis</taxon>
    </lineage>
</organism>
<reference evidence="1 2" key="2">
    <citation type="submission" date="2009-02" db="EMBL/GenBank/DDBJ databases">
        <title>Draft genome sequence of Clostridium methylpentosum (DSM 5476).</title>
        <authorList>
            <person name="Sudarsanam P."/>
            <person name="Ley R."/>
            <person name="Guruge J."/>
            <person name="Turnbaugh P.J."/>
            <person name="Mahowald M."/>
            <person name="Liep D."/>
            <person name="Gordon J."/>
        </authorList>
    </citation>
    <scope>NUCLEOTIDE SEQUENCE [LARGE SCALE GENOMIC DNA]</scope>
    <source>
        <strain evidence="1 2">DSM 5476</strain>
    </source>
</reference>
<reference evidence="1 2" key="1">
    <citation type="submission" date="2009-01" db="EMBL/GenBank/DDBJ databases">
        <authorList>
            <person name="Fulton L."/>
            <person name="Clifton S."/>
            <person name="Fulton B."/>
            <person name="Xu J."/>
            <person name="Minx P."/>
            <person name="Pepin K.H."/>
            <person name="Johnson M."/>
            <person name="Bhonagiri V."/>
            <person name="Nash W.E."/>
            <person name="Mardis E.R."/>
            <person name="Wilson R.K."/>
        </authorList>
    </citation>
    <scope>NUCLEOTIDE SEQUENCE [LARGE SCALE GENOMIC DNA]</scope>
    <source>
        <strain evidence="1 2">DSM 5476</strain>
    </source>
</reference>
<comment type="caution">
    <text evidence="1">The sequence shown here is derived from an EMBL/GenBank/DDBJ whole genome shotgun (WGS) entry which is preliminary data.</text>
</comment>
<dbReference type="HOGENOM" id="CLU_2842071_0_0_9"/>
<protein>
    <submittedName>
        <fullName evidence="1">Uncharacterized protein</fullName>
    </submittedName>
</protein>
<dbReference type="EMBL" id="ACEC01000062">
    <property type="protein sequence ID" value="EEG30477.1"/>
    <property type="molecule type" value="Genomic_DNA"/>
</dbReference>
<name>C0EDJ1_9FIRM</name>
<sequence>MVAPIIAANITAATTEDDSAKFSITNEEEQTGILFNVPSKPSESEVISLDFDPVSLDAWFNFAIS</sequence>
<accession>C0EDJ1</accession>
<keyword evidence="2" id="KW-1185">Reference proteome</keyword>
<dbReference type="STRING" id="537013.CLOSTMETH_01918"/>
<proteinExistence type="predicted"/>
<dbReference type="AlphaFoldDB" id="C0EDJ1"/>
<evidence type="ECO:0000313" key="1">
    <source>
        <dbReference type="EMBL" id="EEG30477.1"/>
    </source>
</evidence>
<dbReference type="Proteomes" id="UP000003340">
    <property type="component" value="Unassembled WGS sequence"/>
</dbReference>
<gene>
    <name evidence="1" type="ORF">CLOSTMETH_01918</name>
</gene>
<evidence type="ECO:0000313" key="2">
    <source>
        <dbReference type="Proteomes" id="UP000003340"/>
    </source>
</evidence>